<sequence>MTEFWSGLAGGFLGAGSGGIVAAVVALTLDPLRRLETRRDGILQLMLEQLANVKQLGSSYWRAEYSSGSLPLRQASQEIIAILHSLQKDAQDLFEHSDKDRAYILGQIGRLRMTITGGDFGDENAVEDHERVIDLRIGADDLARDLRNRRDALKRRFY</sequence>
<feature type="transmembrane region" description="Helical" evidence="1">
    <location>
        <begin position="6"/>
        <end position="29"/>
    </location>
</feature>
<gene>
    <name evidence="2" type="ORF">Q4494_17955</name>
</gene>
<protein>
    <submittedName>
        <fullName evidence="2">Uncharacterized protein</fullName>
    </submittedName>
</protein>
<accession>A0AAW7XYB7</accession>
<organism evidence="2 3">
    <name type="scientific">Celeribacter halophilus</name>
    <dbReference type="NCBI Taxonomy" id="576117"/>
    <lineage>
        <taxon>Bacteria</taxon>
        <taxon>Pseudomonadati</taxon>
        <taxon>Pseudomonadota</taxon>
        <taxon>Alphaproteobacteria</taxon>
        <taxon>Rhodobacterales</taxon>
        <taxon>Roseobacteraceae</taxon>
        <taxon>Celeribacter</taxon>
    </lineage>
</organism>
<proteinExistence type="predicted"/>
<name>A0AAW7XYB7_9RHOB</name>
<reference evidence="2" key="1">
    <citation type="submission" date="2023-07" db="EMBL/GenBank/DDBJ databases">
        <title>Genome content predicts the carbon catabolic preferences of heterotrophic bacteria.</title>
        <authorList>
            <person name="Gralka M."/>
        </authorList>
    </citation>
    <scope>NUCLEOTIDE SEQUENCE</scope>
    <source>
        <strain evidence="2">I2M02</strain>
    </source>
</reference>
<keyword evidence="1" id="KW-1133">Transmembrane helix</keyword>
<evidence type="ECO:0000313" key="3">
    <source>
        <dbReference type="Proteomes" id="UP001169823"/>
    </source>
</evidence>
<dbReference type="Proteomes" id="UP001169823">
    <property type="component" value="Unassembled WGS sequence"/>
</dbReference>
<evidence type="ECO:0000313" key="2">
    <source>
        <dbReference type="EMBL" id="MDO6458965.1"/>
    </source>
</evidence>
<evidence type="ECO:0000256" key="1">
    <source>
        <dbReference type="SAM" id="Phobius"/>
    </source>
</evidence>
<keyword evidence="1" id="KW-0472">Membrane</keyword>
<comment type="caution">
    <text evidence="2">The sequence shown here is derived from an EMBL/GenBank/DDBJ whole genome shotgun (WGS) entry which is preliminary data.</text>
</comment>
<dbReference type="RefSeq" id="WP_303484561.1">
    <property type="nucleotide sequence ID" value="NZ_JAUOPJ010000025.1"/>
</dbReference>
<keyword evidence="1" id="KW-0812">Transmembrane</keyword>
<dbReference type="AlphaFoldDB" id="A0AAW7XYB7"/>
<dbReference type="EMBL" id="JAUOPJ010000025">
    <property type="protein sequence ID" value="MDO6458965.1"/>
    <property type="molecule type" value="Genomic_DNA"/>
</dbReference>